<evidence type="ECO:0000256" key="6">
    <source>
        <dbReference type="ARBA" id="ARBA00020998"/>
    </source>
</evidence>
<dbReference type="SUPFAM" id="SSF53850">
    <property type="entry name" value="Periplasmic binding protein-like II"/>
    <property type="match status" value="1"/>
</dbReference>
<keyword evidence="13 15" id="KW-0368">Histidine biosynthesis</keyword>
<dbReference type="AlphaFoldDB" id="A0A840NJR6"/>
<name>A0A840NJR6_9PSEU</name>
<dbReference type="InterPro" id="IPR020621">
    <property type="entry name" value="ATP-PRT_HisG_long"/>
</dbReference>
<comment type="cofactor">
    <cofactor evidence="15">
        <name>Mg(2+)</name>
        <dbReference type="ChEBI" id="CHEBI:18420"/>
    </cofactor>
</comment>
<comment type="similarity">
    <text evidence="4 15">Belongs to the ATP phosphoribosyltransferase family. Long subfamily.</text>
</comment>
<evidence type="ECO:0000256" key="13">
    <source>
        <dbReference type="ARBA" id="ARBA00023102"/>
    </source>
</evidence>
<evidence type="ECO:0000313" key="18">
    <source>
        <dbReference type="EMBL" id="MBB5068507.1"/>
    </source>
</evidence>
<dbReference type="EMBL" id="JACHIV010000001">
    <property type="protein sequence ID" value="MBB5068507.1"/>
    <property type="molecule type" value="Genomic_DNA"/>
</dbReference>
<evidence type="ECO:0000256" key="9">
    <source>
        <dbReference type="ARBA" id="ARBA00022676"/>
    </source>
</evidence>
<dbReference type="PANTHER" id="PTHR21403:SF8">
    <property type="entry name" value="ATP PHOSPHORIBOSYLTRANSFERASE"/>
    <property type="match status" value="1"/>
</dbReference>
<dbReference type="Gene3D" id="3.40.190.10">
    <property type="entry name" value="Periplasmic binding protein-like II"/>
    <property type="match status" value="2"/>
</dbReference>
<dbReference type="RefSeq" id="WP_184478183.1">
    <property type="nucleotide sequence ID" value="NZ_JACHIV010000001.1"/>
</dbReference>
<evidence type="ECO:0000256" key="1">
    <source>
        <dbReference type="ARBA" id="ARBA00000915"/>
    </source>
</evidence>
<keyword evidence="10 15" id="KW-0808">Transferase</keyword>
<keyword evidence="11 15" id="KW-0547">Nucleotide-binding</keyword>
<accession>A0A840NJR6</accession>
<dbReference type="Gene3D" id="3.30.70.120">
    <property type="match status" value="1"/>
</dbReference>
<comment type="caution">
    <text evidence="18">The sequence shown here is derived from an EMBL/GenBank/DDBJ whole genome shotgun (WGS) entry which is preliminary data.</text>
</comment>
<dbReference type="Pfam" id="PF01634">
    <property type="entry name" value="HisG"/>
    <property type="match status" value="1"/>
</dbReference>
<dbReference type="NCBIfam" id="TIGR03455">
    <property type="entry name" value="HisG_C-term"/>
    <property type="match status" value="1"/>
</dbReference>
<dbReference type="GO" id="GO:0005524">
    <property type="term" value="F:ATP binding"/>
    <property type="evidence" value="ECO:0007669"/>
    <property type="project" value="UniProtKB-KW"/>
</dbReference>
<evidence type="ECO:0000256" key="7">
    <source>
        <dbReference type="ARBA" id="ARBA00022490"/>
    </source>
</evidence>
<organism evidence="18 19">
    <name type="scientific">Saccharopolyspora gloriosae</name>
    <dbReference type="NCBI Taxonomy" id="455344"/>
    <lineage>
        <taxon>Bacteria</taxon>
        <taxon>Bacillati</taxon>
        <taxon>Actinomycetota</taxon>
        <taxon>Actinomycetes</taxon>
        <taxon>Pseudonocardiales</taxon>
        <taxon>Pseudonocardiaceae</taxon>
        <taxon>Saccharopolyspora</taxon>
    </lineage>
</organism>
<keyword evidence="8 15" id="KW-0028">Amino-acid biosynthesis</keyword>
<keyword evidence="9 15" id="KW-0328">Glycosyltransferase</keyword>
<evidence type="ECO:0000256" key="14">
    <source>
        <dbReference type="ARBA" id="ARBA00024861"/>
    </source>
</evidence>
<evidence type="ECO:0000256" key="3">
    <source>
        <dbReference type="ARBA" id="ARBA00004667"/>
    </source>
</evidence>
<comment type="catalytic activity">
    <reaction evidence="1 15">
        <text>1-(5-phospho-beta-D-ribosyl)-ATP + diphosphate = 5-phospho-alpha-D-ribose 1-diphosphate + ATP</text>
        <dbReference type="Rhea" id="RHEA:18473"/>
        <dbReference type="ChEBI" id="CHEBI:30616"/>
        <dbReference type="ChEBI" id="CHEBI:33019"/>
        <dbReference type="ChEBI" id="CHEBI:58017"/>
        <dbReference type="ChEBI" id="CHEBI:73183"/>
        <dbReference type="EC" id="2.4.2.17"/>
    </reaction>
</comment>
<comment type="pathway">
    <text evidence="3 15">Amino-acid biosynthesis; L-histidine biosynthesis; L-histidine from 5-phospho-alpha-D-ribose 1-diphosphate: step 1/9.</text>
</comment>
<keyword evidence="7 15" id="KW-0963">Cytoplasm</keyword>
<evidence type="ECO:0000259" key="16">
    <source>
        <dbReference type="Pfam" id="PF01634"/>
    </source>
</evidence>
<dbReference type="HAMAP" id="MF_00079">
    <property type="entry name" value="HisG_Long"/>
    <property type="match status" value="1"/>
</dbReference>
<feature type="domain" description="ATP phosphoribosyltransferase catalytic" evidence="16">
    <location>
        <begin position="49"/>
        <end position="207"/>
    </location>
</feature>
<dbReference type="GO" id="GO:0000287">
    <property type="term" value="F:magnesium ion binding"/>
    <property type="evidence" value="ECO:0007669"/>
    <property type="project" value="UniProtKB-UniRule"/>
</dbReference>
<evidence type="ECO:0000256" key="15">
    <source>
        <dbReference type="HAMAP-Rule" id="MF_00079"/>
    </source>
</evidence>
<dbReference type="Proteomes" id="UP000580474">
    <property type="component" value="Unassembled WGS sequence"/>
</dbReference>
<dbReference type="InterPro" id="IPR013115">
    <property type="entry name" value="HisG_C"/>
</dbReference>
<comment type="subcellular location">
    <subcellularLocation>
        <location evidence="2 15">Cytoplasm</location>
    </subcellularLocation>
</comment>
<keyword evidence="12 15" id="KW-0067">ATP-binding</keyword>
<keyword evidence="19" id="KW-1185">Reference proteome</keyword>
<dbReference type="Pfam" id="PF08029">
    <property type="entry name" value="HisG_C"/>
    <property type="match status" value="1"/>
</dbReference>
<protein>
    <recommendedName>
        <fullName evidence="6 15">ATP phosphoribosyltransferase</fullName>
        <shortName evidence="15">ATP-PRT</shortName>
        <shortName evidence="15">ATP-PRTase</shortName>
        <ecNumber evidence="5 15">2.4.2.17</ecNumber>
    </recommendedName>
</protein>
<evidence type="ECO:0000256" key="10">
    <source>
        <dbReference type="ARBA" id="ARBA00022679"/>
    </source>
</evidence>
<dbReference type="PANTHER" id="PTHR21403">
    <property type="entry name" value="ATP PHOSPHORIBOSYLTRANSFERASE ATP-PRTASE"/>
    <property type="match status" value="1"/>
</dbReference>
<feature type="domain" description="Histidine biosynthesis HisG C-terminal" evidence="17">
    <location>
        <begin position="211"/>
        <end position="282"/>
    </location>
</feature>
<dbReference type="InterPro" id="IPR015867">
    <property type="entry name" value="N-reg_PII/ATP_PRibTrfase_C"/>
</dbReference>
<evidence type="ECO:0000256" key="5">
    <source>
        <dbReference type="ARBA" id="ARBA00011946"/>
    </source>
</evidence>
<dbReference type="EC" id="2.4.2.17" evidence="5 15"/>
<dbReference type="GO" id="GO:0003879">
    <property type="term" value="F:ATP phosphoribosyltransferase activity"/>
    <property type="evidence" value="ECO:0007669"/>
    <property type="project" value="UniProtKB-UniRule"/>
</dbReference>
<dbReference type="GO" id="GO:0000105">
    <property type="term" value="P:L-histidine biosynthetic process"/>
    <property type="evidence" value="ECO:0007669"/>
    <property type="project" value="UniProtKB-UniRule"/>
</dbReference>
<dbReference type="FunFam" id="3.30.70.120:FF:000003">
    <property type="entry name" value="ATP phosphoribosyltransferase"/>
    <property type="match status" value="1"/>
</dbReference>
<evidence type="ECO:0000256" key="2">
    <source>
        <dbReference type="ARBA" id="ARBA00004496"/>
    </source>
</evidence>
<dbReference type="InterPro" id="IPR013820">
    <property type="entry name" value="ATP_PRibTrfase_cat"/>
</dbReference>
<sequence>MLRVAVPNKGSLSAPAIQLLSDAGYRVHREHKALFAIDTANDVQFVFLRPTDIARTVGSGVLDVGITGQDLLQAAGTDVSTQELLPLDFGVSRFYFAAPTGRVGALTELDGKRIATSFAPLVTAAAVDLGIEVDVIELDGAVETAVELGLADAIADVVETGASLREAGLQTIGEPILRSEAVLVRGARELPEDSEQAVEVLIQRLRGVLIARQYVMMDYNCPTASLEDVRKITPGMEAPTVSPLDEKGWVAVRVMVPRHQAQSIMDRLWAEGARAILVTPLEACRL</sequence>
<dbReference type="NCBIfam" id="TIGR00070">
    <property type="entry name" value="hisG"/>
    <property type="match status" value="1"/>
</dbReference>
<dbReference type="GO" id="GO:0005737">
    <property type="term" value="C:cytoplasm"/>
    <property type="evidence" value="ECO:0007669"/>
    <property type="project" value="UniProtKB-SubCell"/>
</dbReference>
<reference evidence="18 19" key="1">
    <citation type="submission" date="2020-08" db="EMBL/GenBank/DDBJ databases">
        <title>Sequencing the genomes of 1000 actinobacteria strains.</title>
        <authorList>
            <person name="Klenk H.-P."/>
        </authorList>
    </citation>
    <scope>NUCLEOTIDE SEQUENCE [LARGE SCALE GENOMIC DNA]</scope>
    <source>
        <strain evidence="18 19">DSM 45582</strain>
    </source>
</reference>
<gene>
    <name evidence="15" type="primary">hisG</name>
    <name evidence="18" type="ORF">BJ969_001595</name>
</gene>
<comment type="function">
    <text evidence="14 15">Catalyzes the condensation of ATP and 5-phosphoribose 1-diphosphate to form N'-(5'-phosphoribosyl)-ATP (PR-ATP). Has a crucial role in the pathway because the rate of histidine biosynthesis seems to be controlled primarily by regulation of HisG enzymatic activity.</text>
</comment>
<keyword evidence="15" id="KW-0460">Magnesium</keyword>
<dbReference type="SUPFAM" id="SSF54913">
    <property type="entry name" value="GlnB-like"/>
    <property type="match status" value="1"/>
</dbReference>
<proteinExistence type="inferred from homology"/>
<evidence type="ECO:0000256" key="4">
    <source>
        <dbReference type="ARBA" id="ARBA00007955"/>
    </source>
</evidence>
<keyword evidence="15" id="KW-0479">Metal-binding</keyword>
<evidence type="ECO:0000313" key="19">
    <source>
        <dbReference type="Proteomes" id="UP000580474"/>
    </source>
</evidence>
<dbReference type="InterPro" id="IPR011322">
    <property type="entry name" value="N-reg_PII-like_a/b"/>
</dbReference>
<evidence type="ECO:0000259" key="17">
    <source>
        <dbReference type="Pfam" id="PF08029"/>
    </source>
</evidence>
<dbReference type="UniPathway" id="UPA00031">
    <property type="reaction ID" value="UER00006"/>
</dbReference>
<evidence type="ECO:0000256" key="12">
    <source>
        <dbReference type="ARBA" id="ARBA00022840"/>
    </source>
</evidence>
<comment type="activity regulation">
    <text evidence="15">Feedback inhibited by histidine.</text>
</comment>
<evidence type="ECO:0000256" key="11">
    <source>
        <dbReference type="ARBA" id="ARBA00022741"/>
    </source>
</evidence>
<dbReference type="InterPro" id="IPR001348">
    <property type="entry name" value="ATP_PRibTrfase_HisG"/>
</dbReference>
<evidence type="ECO:0000256" key="8">
    <source>
        <dbReference type="ARBA" id="ARBA00022605"/>
    </source>
</evidence>